<dbReference type="OrthoDB" id="8192989at2759"/>
<feature type="region of interest" description="Disordered" evidence="1">
    <location>
        <begin position="285"/>
        <end position="347"/>
    </location>
</feature>
<reference evidence="2 4" key="1">
    <citation type="journal article" date="2014" name="BMC Genomics">
        <title>Genome sequence of Anopheles sinensis provides insight into genetics basis of mosquito competence for malaria parasites.</title>
        <authorList>
            <person name="Zhou D."/>
            <person name="Zhang D."/>
            <person name="Ding G."/>
            <person name="Shi L."/>
            <person name="Hou Q."/>
            <person name="Ye Y."/>
            <person name="Xu Y."/>
            <person name="Zhou H."/>
            <person name="Xiong C."/>
            <person name="Li S."/>
            <person name="Yu J."/>
            <person name="Hong S."/>
            <person name="Yu X."/>
            <person name="Zou P."/>
            <person name="Chen C."/>
            <person name="Chang X."/>
            <person name="Wang W."/>
            <person name="Lv Y."/>
            <person name="Sun Y."/>
            <person name="Ma L."/>
            <person name="Shen B."/>
            <person name="Zhu C."/>
        </authorList>
    </citation>
    <scope>NUCLEOTIDE SEQUENCE [LARGE SCALE GENOMIC DNA]</scope>
</reference>
<dbReference type="Proteomes" id="UP000030765">
    <property type="component" value="Unassembled WGS sequence"/>
</dbReference>
<feature type="compositionally biased region" description="Basic and acidic residues" evidence="1">
    <location>
        <begin position="285"/>
        <end position="301"/>
    </location>
</feature>
<reference evidence="3" key="2">
    <citation type="submission" date="2020-05" db="UniProtKB">
        <authorList>
            <consortium name="EnsemblMetazoa"/>
        </authorList>
    </citation>
    <scope>IDENTIFICATION</scope>
</reference>
<dbReference type="EnsemblMetazoa" id="ASIC010755-RA">
    <property type="protein sequence ID" value="ASIC010755-PA"/>
    <property type="gene ID" value="ASIC010755"/>
</dbReference>
<evidence type="ECO:0000256" key="1">
    <source>
        <dbReference type="SAM" id="MobiDB-lite"/>
    </source>
</evidence>
<evidence type="ECO:0000313" key="2">
    <source>
        <dbReference type="EMBL" id="KFB43075.1"/>
    </source>
</evidence>
<protein>
    <submittedName>
        <fullName evidence="2 3">Uncharacterized protein</fullName>
    </submittedName>
</protein>
<dbReference type="VEuPathDB" id="VectorBase:ASIC010755"/>
<dbReference type="EMBL" id="KE525231">
    <property type="protein sequence ID" value="KFB43075.1"/>
    <property type="molecule type" value="Genomic_DNA"/>
</dbReference>
<evidence type="ECO:0000313" key="3">
    <source>
        <dbReference type="EnsemblMetazoa" id="ASIC010755-PA"/>
    </source>
</evidence>
<proteinExistence type="predicted"/>
<feature type="region of interest" description="Disordered" evidence="1">
    <location>
        <begin position="174"/>
        <end position="218"/>
    </location>
</feature>
<accession>A0A084VYN1</accession>
<keyword evidence="4" id="KW-1185">Reference proteome</keyword>
<evidence type="ECO:0000313" key="4">
    <source>
        <dbReference type="Proteomes" id="UP000030765"/>
    </source>
</evidence>
<feature type="compositionally biased region" description="Basic residues" evidence="1">
    <location>
        <begin position="312"/>
        <end position="333"/>
    </location>
</feature>
<name>A0A084VYN1_ANOSI</name>
<dbReference type="VEuPathDB" id="VectorBase:ASIS002946"/>
<sequence length="347" mass="37497">MNMLVYNSKQEHPLGFPPFPHFPRTALQERTKISLSSATSRISLRENGKTNLWNLSADYRGGRIRLEPSLHSRHREVQHRGPIVSDVLLMTLALVVRTDALPVSSFLGDDGDYADSYEDNDYDVVFDQRQNGTANVHLSVDGVLLALPAPEIPSSASLAGATLLELFASQLAAGGGDSEDDTSDELYTGGSESSTAGTSSSTSSSSTSTTTSTTTTAAPALAPAAGGLSSDFAFETLPASLLGQGLNFLFNTRRGEIPFRLSPGGDPGAKPMIPLLITKVEKAPGRHDLDDSHEDSHEVAEPQRVAQQEHSGKKKRKHKRKLTCGKRCRHVRPRLMLNPKSDKLEIE</sequence>
<organism evidence="2">
    <name type="scientific">Anopheles sinensis</name>
    <name type="common">Mosquito</name>
    <dbReference type="NCBI Taxonomy" id="74873"/>
    <lineage>
        <taxon>Eukaryota</taxon>
        <taxon>Metazoa</taxon>
        <taxon>Ecdysozoa</taxon>
        <taxon>Arthropoda</taxon>
        <taxon>Hexapoda</taxon>
        <taxon>Insecta</taxon>
        <taxon>Pterygota</taxon>
        <taxon>Neoptera</taxon>
        <taxon>Endopterygota</taxon>
        <taxon>Diptera</taxon>
        <taxon>Nematocera</taxon>
        <taxon>Culicoidea</taxon>
        <taxon>Culicidae</taxon>
        <taxon>Anophelinae</taxon>
        <taxon>Anopheles</taxon>
    </lineage>
</organism>
<dbReference type="OMA" id="HREVQHR"/>
<dbReference type="EMBL" id="ATLV01018382">
    <property type="status" value="NOT_ANNOTATED_CDS"/>
    <property type="molecule type" value="Genomic_DNA"/>
</dbReference>
<gene>
    <name evidence="2" type="ORF">ZHAS_00010755</name>
</gene>
<dbReference type="AlphaFoldDB" id="A0A084VYN1"/>
<feature type="compositionally biased region" description="Low complexity" evidence="1">
    <location>
        <begin position="188"/>
        <end position="218"/>
    </location>
</feature>